<dbReference type="GO" id="GO:0009898">
    <property type="term" value="C:cytoplasmic side of plasma membrane"/>
    <property type="evidence" value="ECO:0007669"/>
    <property type="project" value="TreeGrafter"/>
</dbReference>
<name>A0ABR1FMI9_AURAN</name>
<evidence type="ECO:0000313" key="2">
    <source>
        <dbReference type="Proteomes" id="UP001363151"/>
    </source>
</evidence>
<dbReference type="InterPro" id="IPR005024">
    <property type="entry name" value="Snf7_fam"/>
</dbReference>
<dbReference type="GO" id="GO:0005771">
    <property type="term" value="C:multivesicular body"/>
    <property type="evidence" value="ECO:0007669"/>
    <property type="project" value="TreeGrafter"/>
</dbReference>
<organism evidence="1 2">
    <name type="scientific">Aureococcus anophagefferens</name>
    <name type="common">Harmful bloom alga</name>
    <dbReference type="NCBI Taxonomy" id="44056"/>
    <lineage>
        <taxon>Eukaryota</taxon>
        <taxon>Sar</taxon>
        <taxon>Stramenopiles</taxon>
        <taxon>Ochrophyta</taxon>
        <taxon>Pelagophyceae</taxon>
        <taxon>Pelagomonadales</taxon>
        <taxon>Pelagomonadaceae</taxon>
        <taxon>Aureococcus</taxon>
    </lineage>
</organism>
<dbReference type="Pfam" id="PF03357">
    <property type="entry name" value="Snf7"/>
    <property type="match status" value="1"/>
</dbReference>
<dbReference type="EMBL" id="JBBJCI010000358">
    <property type="protein sequence ID" value="KAK7233577.1"/>
    <property type="molecule type" value="Genomic_DNA"/>
</dbReference>
<protein>
    <submittedName>
        <fullName evidence="1">Charged multivesicular body protein</fullName>
    </submittedName>
</protein>
<dbReference type="Gene3D" id="1.10.287.1060">
    <property type="entry name" value="ESAT-6-like"/>
    <property type="match status" value="1"/>
</dbReference>
<gene>
    <name evidence="1" type="primary">CHMP4C</name>
    <name evidence="1" type="ORF">SO694_00107060</name>
</gene>
<evidence type="ECO:0000313" key="1">
    <source>
        <dbReference type="EMBL" id="KAK7233577.1"/>
    </source>
</evidence>
<comment type="caution">
    <text evidence="1">The sequence shown here is derived from an EMBL/GenBank/DDBJ whole genome shotgun (WGS) entry which is preliminary data.</text>
</comment>
<dbReference type="GO" id="GO:0006900">
    <property type="term" value="P:vesicle budding from membrane"/>
    <property type="evidence" value="ECO:0007669"/>
    <property type="project" value="TreeGrafter"/>
</dbReference>
<dbReference type="Proteomes" id="UP001363151">
    <property type="component" value="Unassembled WGS sequence"/>
</dbReference>
<dbReference type="PANTHER" id="PTHR22761">
    <property type="entry name" value="CHARGED MULTIVESICULAR BODY PROTEIN"/>
    <property type="match status" value="1"/>
</dbReference>
<sequence>MNLFGRKKSPAAPGGPSDPAQTILKLRSTVETLEKRQVHLDKKIEQQTKEAKEKMGKKDKRGALYCLKRKKMYEAEIEKINGARLTLEQQMIAIEATVTNAETVNAMKSGAKAMQAARQNVDADTVGDLMDDIKEEMEVADEISAAISAPANDVLNDDDLLNELNEMEELELESQLLDAPPIPAMPLPAAPTAAFDLPAAPTALPPAPAAEDADMKALRELEAAMAM</sequence>
<dbReference type="GO" id="GO:0032511">
    <property type="term" value="P:late endosome to vacuole transport via multivesicular body sorting pathway"/>
    <property type="evidence" value="ECO:0007669"/>
    <property type="project" value="TreeGrafter"/>
</dbReference>
<dbReference type="PANTHER" id="PTHR22761:SF10">
    <property type="entry name" value="GH13992P"/>
    <property type="match status" value="1"/>
</dbReference>
<proteinExistence type="predicted"/>
<dbReference type="KEGG" id="aaf:AURANDRAFT_35137"/>
<dbReference type="KEGG" id="aaf:AURANDRAFT_31558"/>
<dbReference type="GO" id="GO:0000815">
    <property type="term" value="C:ESCRT III complex"/>
    <property type="evidence" value="ECO:0007669"/>
    <property type="project" value="TreeGrafter"/>
</dbReference>
<accession>A0ABR1FMI9</accession>
<reference evidence="1 2" key="1">
    <citation type="submission" date="2024-03" db="EMBL/GenBank/DDBJ databases">
        <title>Aureococcus anophagefferens CCMP1851 and Kratosvirus quantuckense: Draft genome of a second virus-susceptible host strain in the model system.</title>
        <authorList>
            <person name="Chase E."/>
            <person name="Truchon A.R."/>
            <person name="Schepens W."/>
            <person name="Wilhelm S.W."/>
        </authorList>
    </citation>
    <scope>NUCLEOTIDE SEQUENCE [LARGE SCALE GENOMIC DNA]</scope>
    <source>
        <strain evidence="1 2">CCMP1851</strain>
    </source>
</reference>
<keyword evidence="2" id="KW-1185">Reference proteome</keyword>